<organism evidence="2 3">
    <name type="scientific">Brenthis ino</name>
    <name type="common">lesser marbled fritillary</name>
    <dbReference type="NCBI Taxonomy" id="405034"/>
    <lineage>
        <taxon>Eukaryota</taxon>
        <taxon>Metazoa</taxon>
        <taxon>Ecdysozoa</taxon>
        <taxon>Arthropoda</taxon>
        <taxon>Hexapoda</taxon>
        <taxon>Insecta</taxon>
        <taxon>Pterygota</taxon>
        <taxon>Neoptera</taxon>
        <taxon>Endopterygota</taxon>
        <taxon>Lepidoptera</taxon>
        <taxon>Glossata</taxon>
        <taxon>Ditrysia</taxon>
        <taxon>Papilionoidea</taxon>
        <taxon>Nymphalidae</taxon>
        <taxon>Heliconiinae</taxon>
        <taxon>Argynnini</taxon>
        <taxon>Brenthis</taxon>
    </lineage>
</organism>
<dbReference type="Proteomes" id="UP000838878">
    <property type="component" value="Chromosome 4"/>
</dbReference>
<accession>A0A8J9V1I2</accession>
<keyword evidence="3" id="KW-1185">Reference proteome</keyword>
<evidence type="ECO:0000256" key="1">
    <source>
        <dbReference type="SAM" id="SignalP"/>
    </source>
</evidence>
<proteinExistence type="predicted"/>
<name>A0A8J9V1I2_9NEOP</name>
<keyword evidence="1" id="KW-0732">Signal</keyword>
<dbReference type="EMBL" id="OV170224">
    <property type="protein sequence ID" value="CAH0723512.1"/>
    <property type="molecule type" value="Genomic_DNA"/>
</dbReference>
<gene>
    <name evidence="2" type="ORF">BINO364_LOCUS9337</name>
</gene>
<feature type="chain" id="PRO_5035476971" evidence="1">
    <location>
        <begin position="18"/>
        <end position="211"/>
    </location>
</feature>
<dbReference type="OrthoDB" id="7333381at2759"/>
<protein>
    <submittedName>
        <fullName evidence="2">Uncharacterized protein</fullName>
    </submittedName>
</protein>
<reference evidence="2" key="1">
    <citation type="submission" date="2021-12" db="EMBL/GenBank/DDBJ databases">
        <authorList>
            <person name="Martin H S."/>
        </authorList>
    </citation>
    <scope>NUCLEOTIDE SEQUENCE</scope>
</reference>
<dbReference type="AlphaFoldDB" id="A0A8J9V1I2"/>
<evidence type="ECO:0000313" key="3">
    <source>
        <dbReference type="Proteomes" id="UP000838878"/>
    </source>
</evidence>
<feature type="signal peptide" evidence="1">
    <location>
        <begin position="1"/>
        <end position="17"/>
    </location>
</feature>
<evidence type="ECO:0000313" key="2">
    <source>
        <dbReference type="EMBL" id="CAH0723512.1"/>
    </source>
</evidence>
<sequence>MNFAVLCVLLAISETNSHYITDTRLRIEGKYQSVLLRKLQNFQDYDPRNTTQAPNWSEILADVLVKRIFTFHKTSNETEHLTSVEDSETSVWVRSVSCILKLFKTYIYDRVLGYVESKVDKNVSKIKRNITERDPKEEVEIIEPKYHGKLCENCTESSEIEADVSDCGNGLKKDPNGNCVDPKSSKFILSIPSQCPTGYRRDWFGYCRATL</sequence>
<feature type="non-terminal residue" evidence="2">
    <location>
        <position position="211"/>
    </location>
</feature>